<dbReference type="EMBL" id="MU154526">
    <property type="protein sequence ID" value="KAF9500750.1"/>
    <property type="molecule type" value="Genomic_DNA"/>
</dbReference>
<keyword evidence="2" id="KW-1185">Reference proteome</keyword>
<evidence type="ECO:0000313" key="1">
    <source>
        <dbReference type="EMBL" id="KAF9500750.1"/>
    </source>
</evidence>
<organism evidence="1 2">
    <name type="scientific">Pleurotus eryngii</name>
    <name type="common">Boletus of the steppes</name>
    <dbReference type="NCBI Taxonomy" id="5323"/>
    <lineage>
        <taxon>Eukaryota</taxon>
        <taxon>Fungi</taxon>
        <taxon>Dikarya</taxon>
        <taxon>Basidiomycota</taxon>
        <taxon>Agaricomycotina</taxon>
        <taxon>Agaricomycetes</taxon>
        <taxon>Agaricomycetidae</taxon>
        <taxon>Agaricales</taxon>
        <taxon>Pleurotineae</taxon>
        <taxon>Pleurotaceae</taxon>
        <taxon>Pleurotus</taxon>
    </lineage>
</organism>
<dbReference type="OrthoDB" id="10261027at2759"/>
<dbReference type="AlphaFoldDB" id="A0A9P6A608"/>
<proteinExistence type="predicted"/>
<comment type="caution">
    <text evidence="1">The sequence shown here is derived from an EMBL/GenBank/DDBJ whole genome shotgun (WGS) entry which is preliminary data.</text>
</comment>
<evidence type="ECO:0000313" key="2">
    <source>
        <dbReference type="Proteomes" id="UP000807025"/>
    </source>
</evidence>
<dbReference type="Proteomes" id="UP000807025">
    <property type="component" value="Unassembled WGS sequence"/>
</dbReference>
<reference evidence="1" key="1">
    <citation type="submission" date="2020-11" db="EMBL/GenBank/DDBJ databases">
        <authorList>
            <consortium name="DOE Joint Genome Institute"/>
            <person name="Ahrendt S."/>
            <person name="Riley R."/>
            <person name="Andreopoulos W."/>
            <person name="Labutti K."/>
            <person name="Pangilinan J."/>
            <person name="Ruiz-Duenas F.J."/>
            <person name="Barrasa J.M."/>
            <person name="Sanchez-Garcia M."/>
            <person name="Camarero S."/>
            <person name="Miyauchi S."/>
            <person name="Serrano A."/>
            <person name="Linde D."/>
            <person name="Babiker R."/>
            <person name="Drula E."/>
            <person name="Ayuso-Fernandez I."/>
            <person name="Pacheco R."/>
            <person name="Padilla G."/>
            <person name="Ferreira P."/>
            <person name="Barriuso J."/>
            <person name="Kellner H."/>
            <person name="Castanera R."/>
            <person name="Alfaro M."/>
            <person name="Ramirez L."/>
            <person name="Pisabarro A.G."/>
            <person name="Kuo A."/>
            <person name="Tritt A."/>
            <person name="Lipzen A."/>
            <person name="He G."/>
            <person name="Yan M."/>
            <person name="Ng V."/>
            <person name="Cullen D."/>
            <person name="Martin F."/>
            <person name="Rosso M.-N."/>
            <person name="Henrissat B."/>
            <person name="Hibbett D."/>
            <person name="Martinez A.T."/>
            <person name="Grigoriev I.V."/>
        </authorList>
    </citation>
    <scope>NUCLEOTIDE SEQUENCE</scope>
    <source>
        <strain evidence="1">ATCC 90797</strain>
    </source>
</reference>
<accession>A0A9P6A608</accession>
<sequence>MLDKGFLFNILDTETIRKTYNLIYRLSKACGIFPSSLTVEYVVDLETLKGGGGFLKGYYRHEAHKAVCREALLWKRVQHKYVLPFLGIDGTMLPPSMSPFPVIDRWNHQGIHDREQGFLPEAAYTRNRGRAGTSLWPRYQRRRPTRGKHPRRFRLARSNCRLWVGGTQAYMSKGYIKGLY</sequence>
<protein>
    <submittedName>
        <fullName evidence="1">Uncharacterized protein</fullName>
    </submittedName>
</protein>
<name>A0A9P6A608_PLEER</name>
<gene>
    <name evidence="1" type="ORF">BDN71DRAFT_1043351</name>
</gene>